<organism evidence="3 4">
    <name type="scientific">Clydaea vesicula</name>
    <dbReference type="NCBI Taxonomy" id="447962"/>
    <lineage>
        <taxon>Eukaryota</taxon>
        <taxon>Fungi</taxon>
        <taxon>Fungi incertae sedis</taxon>
        <taxon>Chytridiomycota</taxon>
        <taxon>Chytridiomycota incertae sedis</taxon>
        <taxon>Chytridiomycetes</taxon>
        <taxon>Lobulomycetales</taxon>
        <taxon>Lobulomycetaceae</taxon>
        <taxon>Clydaea</taxon>
    </lineage>
</organism>
<dbReference type="Proteomes" id="UP001211065">
    <property type="component" value="Unassembled WGS sequence"/>
</dbReference>
<dbReference type="AlphaFoldDB" id="A0AAD5UB26"/>
<feature type="compositionally biased region" description="Basic and acidic residues" evidence="2">
    <location>
        <begin position="26"/>
        <end position="41"/>
    </location>
</feature>
<feature type="region of interest" description="Disordered" evidence="2">
    <location>
        <begin position="1"/>
        <end position="41"/>
    </location>
</feature>
<keyword evidence="1" id="KW-0175">Coiled coil</keyword>
<evidence type="ECO:0000313" key="4">
    <source>
        <dbReference type="Proteomes" id="UP001211065"/>
    </source>
</evidence>
<feature type="coiled-coil region" evidence="1">
    <location>
        <begin position="238"/>
        <end position="351"/>
    </location>
</feature>
<evidence type="ECO:0000256" key="1">
    <source>
        <dbReference type="SAM" id="Coils"/>
    </source>
</evidence>
<evidence type="ECO:0000256" key="2">
    <source>
        <dbReference type="SAM" id="MobiDB-lite"/>
    </source>
</evidence>
<dbReference type="PANTHER" id="PTHR28663">
    <property type="entry name" value="COILED-COIL DOMAIN-CONTAINING PROTEIN 173"/>
    <property type="match status" value="1"/>
</dbReference>
<comment type="caution">
    <text evidence="3">The sequence shown here is derived from an EMBL/GenBank/DDBJ whole genome shotgun (WGS) entry which is preliminary data.</text>
</comment>
<dbReference type="EMBL" id="JADGJW010000009">
    <property type="protein sequence ID" value="KAJ3227894.1"/>
    <property type="molecule type" value="Genomic_DNA"/>
</dbReference>
<proteinExistence type="predicted"/>
<accession>A0AAD5UB26</accession>
<feature type="compositionally biased region" description="Basic and acidic residues" evidence="2">
    <location>
        <begin position="1"/>
        <end position="16"/>
    </location>
</feature>
<feature type="coiled-coil region" evidence="1">
    <location>
        <begin position="138"/>
        <end position="204"/>
    </location>
</feature>
<protein>
    <recommendedName>
        <fullName evidence="5">Trichohyalin-plectin-homology domain-containing protein</fullName>
    </recommendedName>
</protein>
<reference evidence="3" key="1">
    <citation type="submission" date="2020-05" db="EMBL/GenBank/DDBJ databases">
        <title>Phylogenomic resolution of chytrid fungi.</title>
        <authorList>
            <person name="Stajich J.E."/>
            <person name="Amses K."/>
            <person name="Simmons R."/>
            <person name="Seto K."/>
            <person name="Myers J."/>
            <person name="Bonds A."/>
            <person name="Quandt C.A."/>
            <person name="Barry K."/>
            <person name="Liu P."/>
            <person name="Grigoriev I."/>
            <person name="Longcore J.E."/>
            <person name="James T.Y."/>
        </authorList>
    </citation>
    <scope>NUCLEOTIDE SEQUENCE</scope>
    <source>
        <strain evidence="3">JEL0476</strain>
    </source>
</reference>
<evidence type="ECO:0008006" key="5">
    <source>
        <dbReference type="Google" id="ProtNLM"/>
    </source>
</evidence>
<dbReference type="PANTHER" id="PTHR28663:SF1">
    <property type="entry name" value="CILIA- AND FLAGELLA- ASSOCIATED PROTEIN 210"/>
    <property type="match status" value="1"/>
</dbReference>
<dbReference type="InterPro" id="IPR039986">
    <property type="entry name" value="CFAP210"/>
</dbReference>
<sequence length="458" mass="55638">MEKLKNLSKERAKHWENTIPGQGRKKLLEKGLRSKGEEKEKELLDAEYRKEEAERRAKAVERAKMLQYFGNDDVKNFHSKVLLYRVLEERDMQIALKKEKSNVRKMHNKKLEEEIEINRRKDLISEYKLQQNLKNLEKDTYAKNMEQIKEKARLVEKEREEDLQKKFELMNTDEKYKLEQKILKEKKLKEARIIQDELLKMEETKYHSNINSKKFELALEEDANNWTKRKLHQGRMMKAITQQRLEESMRRKELHKEELSNKAFLEEEYIANREKSARAKAEQREIQLLEEKEIKKKKEKAELLAYFEEHDEKVQNERMKKLEQKKKELLLEQQLAKEKIEEEKAEKLNNLKKGVELQDFYKTQIEYKVAKERMLKERKFNYDKQKELDKQEANEDLKTYINSFKKEEWVKGNKKLLHFIDDTLRTDKDLYEPSYSTIKQKYNVNTKERLGNITKKRD</sequence>
<keyword evidence="4" id="KW-1185">Reference proteome</keyword>
<name>A0AAD5UB26_9FUNG</name>
<evidence type="ECO:0000313" key="3">
    <source>
        <dbReference type="EMBL" id="KAJ3227894.1"/>
    </source>
</evidence>
<gene>
    <name evidence="3" type="ORF">HK099_008304</name>
</gene>